<comment type="caution">
    <text evidence="2">The sequence shown here is derived from an EMBL/GenBank/DDBJ whole genome shotgun (WGS) entry which is preliminary data.</text>
</comment>
<organism evidence="2 3">
    <name type="scientific">Uncinula necator</name>
    <name type="common">Grape powdery mildew</name>
    <dbReference type="NCBI Taxonomy" id="52586"/>
    <lineage>
        <taxon>Eukaryota</taxon>
        <taxon>Fungi</taxon>
        <taxon>Dikarya</taxon>
        <taxon>Ascomycota</taxon>
        <taxon>Pezizomycotina</taxon>
        <taxon>Leotiomycetes</taxon>
        <taxon>Erysiphales</taxon>
        <taxon>Erysiphaceae</taxon>
        <taxon>Erysiphe</taxon>
    </lineage>
</organism>
<gene>
    <name evidence="2" type="ORF">EV44_g3393</name>
</gene>
<dbReference type="AlphaFoldDB" id="A0A0B1P9G1"/>
<accession>A0A0B1P9G1</accession>
<name>A0A0B1P9G1_UNCNE</name>
<evidence type="ECO:0000256" key="1">
    <source>
        <dbReference type="SAM" id="MobiDB-lite"/>
    </source>
</evidence>
<sequence>MLIPTQALGAGPSGISASYKSTLFSKSPQLSARSDTGKCGKGSMKPTRKFSPKGKASLRPGEEDLFDEQEIGWEELPESSFDRPKMSRVLTQLIELKLAAVIQRTVTMEIAEMTAGGASDRWLFDTGAHVDAINNRDNFAPGTIVDLRHGQFPIQTGNGTINSESIVEVWLPLTGPIGIKSVTRLKYVAYLKSFPLNIVSGERFYRRGYRLNKEQIISPNDLDISQVRSLPCKACDMGKSLKYTTKERLSRMTNIGEDWHCDIGKLNPTSIKGHGYFCLTKEDVYRFRIFRIFRAQKKSETADELRPTLTQAKSDLKRLMKR</sequence>
<reference evidence="2 3" key="1">
    <citation type="journal article" date="2014" name="BMC Genomics">
        <title>Adaptive genomic structural variation in the grape powdery mildew pathogen, Erysiphe necator.</title>
        <authorList>
            <person name="Jones L."/>
            <person name="Riaz S."/>
            <person name="Morales-Cruz A."/>
            <person name="Amrine K.C."/>
            <person name="McGuire B."/>
            <person name="Gubler W.D."/>
            <person name="Walker M.A."/>
            <person name="Cantu D."/>
        </authorList>
    </citation>
    <scope>NUCLEOTIDE SEQUENCE [LARGE SCALE GENOMIC DNA]</scope>
    <source>
        <strain evidence="3">c</strain>
    </source>
</reference>
<feature type="region of interest" description="Disordered" evidence="1">
    <location>
        <begin position="26"/>
        <end position="60"/>
    </location>
</feature>
<evidence type="ECO:0000313" key="2">
    <source>
        <dbReference type="EMBL" id="KHJ34000.1"/>
    </source>
</evidence>
<proteinExistence type="predicted"/>
<dbReference type="HOGENOM" id="CLU_863800_0_0_1"/>
<dbReference type="Proteomes" id="UP000030854">
    <property type="component" value="Unassembled WGS sequence"/>
</dbReference>
<keyword evidence="3" id="KW-1185">Reference proteome</keyword>
<evidence type="ECO:0000313" key="3">
    <source>
        <dbReference type="Proteomes" id="UP000030854"/>
    </source>
</evidence>
<dbReference type="EMBL" id="JNVN01001109">
    <property type="protein sequence ID" value="KHJ34000.1"/>
    <property type="molecule type" value="Genomic_DNA"/>
</dbReference>
<protein>
    <submittedName>
        <fullName evidence="2">Uncharacterized protein</fullName>
    </submittedName>
</protein>